<dbReference type="Proteomes" id="UP000799441">
    <property type="component" value="Unassembled WGS sequence"/>
</dbReference>
<accession>A0A9P4Q2G5</accession>
<gene>
    <name evidence="2" type="ORF">K431DRAFT_140364</name>
</gene>
<evidence type="ECO:0000256" key="1">
    <source>
        <dbReference type="SAM" id="MobiDB-lite"/>
    </source>
</evidence>
<evidence type="ECO:0000313" key="3">
    <source>
        <dbReference type="Proteomes" id="UP000799441"/>
    </source>
</evidence>
<proteinExistence type="predicted"/>
<dbReference type="EMBL" id="MU003829">
    <property type="protein sequence ID" value="KAF2718148.1"/>
    <property type="molecule type" value="Genomic_DNA"/>
</dbReference>
<evidence type="ECO:0008006" key="4">
    <source>
        <dbReference type="Google" id="ProtNLM"/>
    </source>
</evidence>
<protein>
    <recommendedName>
        <fullName evidence="4">F-box domain-containing protein</fullName>
    </recommendedName>
</protein>
<reference evidence="2" key="1">
    <citation type="journal article" date="2020" name="Stud. Mycol.">
        <title>101 Dothideomycetes genomes: a test case for predicting lifestyles and emergence of pathogens.</title>
        <authorList>
            <person name="Haridas S."/>
            <person name="Albert R."/>
            <person name="Binder M."/>
            <person name="Bloem J."/>
            <person name="Labutti K."/>
            <person name="Salamov A."/>
            <person name="Andreopoulos B."/>
            <person name="Baker S."/>
            <person name="Barry K."/>
            <person name="Bills G."/>
            <person name="Bluhm B."/>
            <person name="Cannon C."/>
            <person name="Castanera R."/>
            <person name="Culley D."/>
            <person name="Daum C."/>
            <person name="Ezra D."/>
            <person name="Gonzalez J."/>
            <person name="Henrissat B."/>
            <person name="Kuo A."/>
            <person name="Liang C."/>
            <person name="Lipzen A."/>
            <person name="Lutzoni F."/>
            <person name="Magnuson J."/>
            <person name="Mondo S."/>
            <person name="Nolan M."/>
            <person name="Ohm R."/>
            <person name="Pangilinan J."/>
            <person name="Park H.-J."/>
            <person name="Ramirez L."/>
            <person name="Alfaro M."/>
            <person name="Sun H."/>
            <person name="Tritt A."/>
            <person name="Yoshinaga Y."/>
            <person name="Zwiers L.-H."/>
            <person name="Turgeon B."/>
            <person name="Goodwin S."/>
            <person name="Spatafora J."/>
            <person name="Crous P."/>
            <person name="Grigoriev I."/>
        </authorList>
    </citation>
    <scope>NUCLEOTIDE SEQUENCE</scope>
    <source>
        <strain evidence="2">CBS 116435</strain>
    </source>
</reference>
<keyword evidence="3" id="KW-1185">Reference proteome</keyword>
<organism evidence="2 3">
    <name type="scientific">Polychaeton citri CBS 116435</name>
    <dbReference type="NCBI Taxonomy" id="1314669"/>
    <lineage>
        <taxon>Eukaryota</taxon>
        <taxon>Fungi</taxon>
        <taxon>Dikarya</taxon>
        <taxon>Ascomycota</taxon>
        <taxon>Pezizomycotina</taxon>
        <taxon>Dothideomycetes</taxon>
        <taxon>Dothideomycetidae</taxon>
        <taxon>Capnodiales</taxon>
        <taxon>Capnodiaceae</taxon>
        <taxon>Polychaeton</taxon>
    </lineage>
</organism>
<dbReference type="OrthoDB" id="5345494at2759"/>
<dbReference type="SUPFAM" id="SSF81383">
    <property type="entry name" value="F-box domain"/>
    <property type="match status" value="1"/>
</dbReference>
<name>A0A9P4Q2G5_9PEZI</name>
<dbReference type="InterPro" id="IPR036047">
    <property type="entry name" value="F-box-like_dom_sf"/>
</dbReference>
<comment type="caution">
    <text evidence="2">The sequence shown here is derived from an EMBL/GenBank/DDBJ whole genome shotgun (WGS) entry which is preliminary data.</text>
</comment>
<sequence>MMEPYHTGLLGLLSNSLILRQTAPYLPPIGLLNLAATSKYLRELIYSSPEAWRYLNLTGLRFLSIDSSPLDIGGISWRAERMDESLTEDDFYAGPLRGIFGRLHQKDVLRNVQTLILDGLSVPADLVREIVAEDRYNVKILSIREAKNLNQTKLRQVLRYITRPTRAEETPRLKALYVFGSKDGATRGHPTHKPPPSPVASAAGVMAAEGAQIGAEWNHKSSKALSSCLDDDEQRWYMCNGRVIKTPSSSEWADTLQACQGIIAFDAVLCRGPRHDITRTSAQEYLSPAVASIALGPTGCQSCGSCPEGSALFGVSSESTLPLIAPPPSHASRVRPAQRPTMHADRSFPPLFLRCEVCLAGRWCERCNRWWCEDCYHKPSCTQVHLHSDGDQQQMSLQRERDSSSPSTNGARVTDTAQIKVYSKLCVEHCLVSEMMYGAGSNGMWG</sequence>
<evidence type="ECO:0000313" key="2">
    <source>
        <dbReference type="EMBL" id="KAF2718148.1"/>
    </source>
</evidence>
<feature type="region of interest" description="Disordered" evidence="1">
    <location>
        <begin position="392"/>
        <end position="412"/>
    </location>
</feature>
<dbReference type="AlphaFoldDB" id="A0A9P4Q2G5"/>